<dbReference type="SMART" id="SM00353">
    <property type="entry name" value="HLH"/>
    <property type="match status" value="1"/>
</dbReference>
<dbReference type="GO" id="GO:0005634">
    <property type="term" value="C:nucleus"/>
    <property type="evidence" value="ECO:0007669"/>
    <property type="project" value="UniProtKB-SubCell"/>
</dbReference>
<dbReference type="AlphaFoldDB" id="A4K7P5"/>
<evidence type="ECO:0000256" key="5">
    <source>
        <dbReference type="ARBA" id="ARBA00023242"/>
    </source>
</evidence>
<dbReference type="GO" id="GO:0080090">
    <property type="term" value="P:regulation of primary metabolic process"/>
    <property type="evidence" value="ECO:0007669"/>
    <property type="project" value="UniProtKB-ARBA"/>
</dbReference>
<dbReference type="PROSITE" id="PS50888">
    <property type="entry name" value="BHLH"/>
    <property type="match status" value="1"/>
</dbReference>
<dbReference type="Gene3D" id="4.10.280.10">
    <property type="entry name" value="Helix-loop-helix DNA-binding domain"/>
    <property type="match status" value="1"/>
</dbReference>
<evidence type="ECO:0000313" key="8">
    <source>
        <dbReference type="EMBL" id="ABE67978.1"/>
    </source>
</evidence>
<evidence type="ECO:0000256" key="2">
    <source>
        <dbReference type="ARBA" id="ARBA00023015"/>
    </source>
</evidence>
<keyword evidence="2" id="KW-0805">Transcription regulation</keyword>
<name>A4K7P5_9FABA</name>
<sequence>MVVDNMKEQLALAVRSIQWSYAIFWSESTNQPGVLNWGEGYYNGDIKTRKTSQGVELNSDQLGLQRSEQLRELFRSFKFVETIPQTQTKRPSASLSPEDLTDTEWYYLVCMSFVFNMGQGLPGRALVNGQPIWLINADSTDCKVFSRSLLAKSASIQTVVCFPFMKGVIELGTTDLVLEDLSLIQQIKNSYLNILNANDPINVETTLTSRDDEGVACLEFDHNDYNVELIPEVGYDIINTTTSPNGSSNALQANQLPDEPFIVELEKINCGTSQLQSWQVLEDDLSNCVHNSMNSSDCISQTIASTENIASATKGATFPPLRRRQSNAKLPKMTLVEPLSDDTHYQKVLSTVLKSADQLVMGMHFQGFHQESTFCRWMKEGSLHYQRPRSGTSQNLLKKVLFEVPRMHLDGLLESQEENDYKEGTRLVDGDEIGMNHVLSERRRAKLNERFLTLRSMVPSNSKDDKVSILDDAIDYLRKLKERIRELEVHKEQTDIEPRSRRLPQGTMEATSDRYFNKTNNGKKSVVKKRKVCDIEDIGREVNSDAIKGNSINDVSVSMSDNGVVIEMKCPSREGRLLEIMEAVNRFGIDFTSVQSTEVDGNLHLTIKSKFTGPTNAIAKKIKQTLQKVILKC</sequence>
<dbReference type="PANTHER" id="PTHR46266">
    <property type="entry name" value="TRANSCRIPTION FACTOR TT8"/>
    <property type="match status" value="1"/>
</dbReference>
<accession>A4K7P5</accession>
<dbReference type="EMBL" id="DQ458766">
    <property type="protein sequence ID" value="ABE67978.1"/>
    <property type="molecule type" value="mRNA"/>
</dbReference>
<evidence type="ECO:0000259" key="7">
    <source>
        <dbReference type="PROSITE" id="PS50888"/>
    </source>
</evidence>
<dbReference type="InterPro" id="IPR054502">
    <property type="entry name" value="bHLH-TF_ACT-like_plant"/>
</dbReference>
<dbReference type="PANTHER" id="PTHR46266:SF3">
    <property type="entry name" value="TRANSCRIPTION FACTOR EGL1"/>
    <property type="match status" value="1"/>
</dbReference>
<dbReference type="Pfam" id="PF22754">
    <property type="entry name" value="bHLH-TF_ACT-like_plant"/>
    <property type="match status" value="1"/>
</dbReference>
<keyword evidence="5" id="KW-0539">Nucleus</keyword>
<dbReference type="SUPFAM" id="SSF47459">
    <property type="entry name" value="HLH, helix-loop-helix DNA-binding domain"/>
    <property type="match status" value="1"/>
</dbReference>
<protein>
    <submittedName>
        <fullName evidence="8">Myc-like anthocyanin regulatory protein</fullName>
    </submittedName>
</protein>
<dbReference type="Pfam" id="PF00010">
    <property type="entry name" value="HLH"/>
    <property type="match status" value="1"/>
</dbReference>
<dbReference type="InterPro" id="IPR025610">
    <property type="entry name" value="MYC/MYB_N"/>
</dbReference>
<evidence type="ECO:0000256" key="6">
    <source>
        <dbReference type="SAM" id="Coils"/>
    </source>
</evidence>
<evidence type="ECO:0000256" key="3">
    <source>
        <dbReference type="ARBA" id="ARBA00023159"/>
    </source>
</evidence>
<keyword evidence="6" id="KW-0175">Coiled coil</keyword>
<proteinExistence type="evidence at transcript level"/>
<keyword evidence="3" id="KW-0010">Activator</keyword>
<comment type="subcellular location">
    <subcellularLocation>
        <location evidence="1">Nucleus</location>
    </subcellularLocation>
</comment>
<evidence type="ECO:0000256" key="1">
    <source>
        <dbReference type="ARBA" id="ARBA00004123"/>
    </source>
</evidence>
<dbReference type="Pfam" id="PF14215">
    <property type="entry name" value="bHLH-MYC_N"/>
    <property type="match status" value="1"/>
</dbReference>
<dbReference type="GO" id="GO:0046983">
    <property type="term" value="F:protein dimerization activity"/>
    <property type="evidence" value="ECO:0007669"/>
    <property type="project" value="InterPro"/>
</dbReference>
<feature type="domain" description="BHLH" evidence="7">
    <location>
        <begin position="431"/>
        <end position="480"/>
    </location>
</feature>
<feature type="coiled-coil region" evidence="6">
    <location>
        <begin position="470"/>
        <end position="497"/>
    </location>
</feature>
<evidence type="ECO:0000256" key="4">
    <source>
        <dbReference type="ARBA" id="ARBA00023163"/>
    </source>
</evidence>
<reference evidence="8" key="1">
    <citation type="submission" date="2006-03" db="EMBL/GenBank/DDBJ databases">
        <title>Molecular cloning of full length cDNA encoding myc-like anthocyanin regulatory protein from Caragana jubata.</title>
        <authorList>
            <person name="Kumar A."/>
            <person name="Bhardwaj P."/>
            <person name="Kumar S."/>
            <person name="Ahuja P.S."/>
        </authorList>
    </citation>
    <scope>NUCLEOTIDE SEQUENCE</scope>
</reference>
<dbReference type="InterPro" id="IPR011598">
    <property type="entry name" value="bHLH_dom"/>
</dbReference>
<dbReference type="InterPro" id="IPR036638">
    <property type="entry name" value="HLH_DNA-bd_sf"/>
</dbReference>
<keyword evidence="4" id="KW-0804">Transcription</keyword>
<organism evidence="8">
    <name type="scientific">Caragana jubata</name>
    <dbReference type="NCBI Taxonomy" id="283153"/>
    <lineage>
        <taxon>Eukaryota</taxon>
        <taxon>Viridiplantae</taxon>
        <taxon>Streptophyta</taxon>
        <taxon>Embryophyta</taxon>
        <taxon>Tracheophyta</taxon>
        <taxon>Spermatophyta</taxon>
        <taxon>Magnoliopsida</taxon>
        <taxon>eudicotyledons</taxon>
        <taxon>Gunneridae</taxon>
        <taxon>Pentapetalae</taxon>
        <taxon>rosids</taxon>
        <taxon>fabids</taxon>
        <taxon>Fabales</taxon>
        <taxon>Fabaceae</taxon>
        <taxon>Papilionoideae</taxon>
        <taxon>50 kb inversion clade</taxon>
        <taxon>NPAAA clade</taxon>
        <taxon>Hologalegina</taxon>
        <taxon>IRL clade</taxon>
        <taxon>Caraganeae</taxon>
        <taxon>Caragana</taxon>
    </lineage>
</organism>